<dbReference type="Proteomes" id="UP000563898">
    <property type="component" value="Unassembled WGS sequence"/>
</dbReference>
<reference evidence="6 7" key="1">
    <citation type="submission" date="2020-04" db="EMBL/GenBank/DDBJ databases">
        <title>MicrobeNet Type strains.</title>
        <authorList>
            <person name="Nicholson A.C."/>
        </authorList>
    </citation>
    <scope>NUCLEOTIDE SEQUENCE [LARGE SCALE GENOMIC DNA]</scope>
    <source>
        <strain evidence="6 7">ATCC BAA-14</strain>
    </source>
</reference>
<dbReference type="Pfam" id="PF16363">
    <property type="entry name" value="GDP_Man_Dehyd"/>
    <property type="match status" value="1"/>
</dbReference>
<accession>A0A846WEY7</accession>
<protein>
    <recommendedName>
        <fullName evidence="3">GDP-mannose 4,6-dehydratase</fullName>
        <ecNumber evidence="3">4.2.1.47</ecNumber>
    </recommendedName>
</protein>
<feature type="domain" description="NAD(P)-binding" evidence="5">
    <location>
        <begin position="6"/>
        <end position="311"/>
    </location>
</feature>
<evidence type="ECO:0000313" key="7">
    <source>
        <dbReference type="Proteomes" id="UP000563898"/>
    </source>
</evidence>
<organism evidence="6 7">
    <name type="scientific">Gordonia polyisoprenivorans</name>
    <dbReference type="NCBI Taxonomy" id="84595"/>
    <lineage>
        <taxon>Bacteria</taxon>
        <taxon>Bacillati</taxon>
        <taxon>Actinomycetota</taxon>
        <taxon>Actinomycetes</taxon>
        <taxon>Mycobacteriales</taxon>
        <taxon>Gordoniaceae</taxon>
        <taxon>Gordonia</taxon>
    </lineage>
</organism>
<dbReference type="PANTHER" id="PTHR43715">
    <property type="entry name" value="GDP-MANNOSE 4,6-DEHYDRATASE"/>
    <property type="match status" value="1"/>
</dbReference>
<dbReference type="InterPro" id="IPR036291">
    <property type="entry name" value="NAD(P)-bd_dom_sf"/>
</dbReference>
<dbReference type="RefSeq" id="WP_006372637.1">
    <property type="nucleotide sequence ID" value="NZ_JAAXPC010000001.1"/>
</dbReference>
<dbReference type="Gene3D" id="3.40.50.720">
    <property type="entry name" value="NAD(P)-binding Rossmann-like Domain"/>
    <property type="match status" value="1"/>
</dbReference>
<keyword evidence="4" id="KW-0456">Lyase</keyword>
<evidence type="ECO:0000256" key="4">
    <source>
        <dbReference type="ARBA" id="ARBA00023239"/>
    </source>
</evidence>
<dbReference type="AlphaFoldDB" id="A0A846WEY7"/>
<dbReference type="InterPro" id="IPR016040">
    <property type="entry name" value="NAD(P)-bd_dom"/>
</dbReference>
<sequence length="336" mass="35286">MPHRALITGASGQDGRLLLAALTERGWTTTGVVGPSRHRELDIAAPGDAECVAVDLGDVDACASVVEMVRPDVIFHLAAVSSVGQSWQDPVHTGQVNAQATAALLTAARDLVRDGHPVHVVNASSGEIFAGTHSAPQNESTPICPTSPYGVSKAYGHLLAAAFRAQGVGVSNAILYPHESPLRAPHFVTRKITRAVAEIAAGTRSELALGNLAARRDWGWAPDYVEAMISMATERADDDFVVATGVSHSVADFAGAAFAAAGIADWHRHVRTDKSLFRPADSIDLVGDSTRLRTTLGWRPTKTFSEVVAAMVEHDMTSVEHADAAAQPAGSGRTVA</sequence>
<evidence type="ECO:0000256" key="1">
    <source>
        <dbReference type="ARBA" id="ARBA00001937"/>
    </source>
</evidence>
<dbReference type="PANTHER" id="PTHR43715:SF1">
    <property type="entry name" value="GDP-MANNOSE 4,6 DEHYDRATASE"/>
    <property type="match status" value="1"/>
</dbReference>
<evidence type="ECO:0000313" key="6">
    <source>
        <dbReference type="EMBL" id="NKY00372.1"/>
    </source>
</evidence>
<comment type="caution">
    <text evidence="6">The sequence shown here is derived from an EMBL/GenBank/DDBJ whole genome shotgun (WGS) entry which is preliminary data.</text>
</comment>
<name>A0A846WEY7_9ACTN</name>
<dbReference type="Gene3D" id="3.90.25.10">
    <property type="entry name" value="UDP-galactose 4-epimerase, domain 1"/>
    <property type="match status" value="1"/>
</dbReference>
<dbReference type="EMBL" id="JAAXPC010000001">
    <property type="protein sequence ID" value="NKY00372.1"/>
    <property type="molecule type" value="Genomic_DNA"/>
</dbReference>
<gene>
    <name evidence="6" type="ORF">HGA05_02085</name>
</gene>
<dbReference type="SUPFAM" id="SSF51735">
    <property type="entry name" value="NAD(P)-binding Rossmann-fold domains"/>
    <property type="match status" value="1"/>
</dbReference>
<proteinExistence type="inferred from homology"/>
<dbReference type="GO" id="GO:0008446">
    <property type="term" value="F:GDP-mannose 4,6-dehydratase activity"/>
    <property type="evidence" value="ECO:0007669"/>
    <property type="project" value="UniProtKB-EC"/>
</dbReference>
<evidence type="ECO:0000256" key="2">
    <source>
        <dbReference type="ARBA" id="ARBA00009263"/>
    </source>
</evidence>
<evidence type="ECO:0000256" key="3">
    <source>
        <dbReference type="ARBA" id="ARBA00011989"/>
    </source>
</evidence>
<dbReference type="GO" id="GO:0042351">
    <property type="term" value="P:'de novo' GDP-L-fucose biosynthetic process"/>
    <property type="evidence" value="ECO:0007669"/>
    <property type="project" value="TreeGrafter"/>
</dbReference>
<comment type="similarity">
    <text evidence="2">Belongs to the NAD(P)-dependent epimerase/dehydratase family. GDP-mannose 4,6-dehydratase subfamily.</text>
</comment>
<dbReference type="InterPro" id="IPR006368">
    <property type="entry name" value="GDP_Man_deHydtase"/>
</dbReference>
<dbReference type="EC" id="4.2.1.47" evidence="3"/>
<comment type="cofactor">
    <cofactor evidence="1">
        <name>NADP(+)</name>
        <dbReference type="ChEBI" id="CHEBI:58349"/>
    </cofactor>
</comment>
<evidence type="ECO:0000259" key="5">
    <source>
        <dbReference type="Pfam" id="PF16363"/>
    </source>
</evidence>